<evidence type="ECO:0000256" key="3">
    <source>
        <dbReference type="ARBA" id="ARBA00022723"/>
    </source>
</evidence>
<sequence>MTQASMSLESDGANIELGASLLITTTTTTTTSSSKYNKKWRKSLYIGFLISLKKPTTSTENYQESPPPSPISSVPYTSLPPTPPARTSSAKSSVGIDIPSHTQEGDIAEIVKKKDLKSLLELGGIGIVCDFLHGQSQHSSKKITRNLGVSFSGILWNSCKHNLYTISMLLISAFLSFATEFKQEGPKYGWHDGVAMVFALLLLIAFSSITNFCRERKMMKLAKKKGQWKFNVKRREASKPVPLTVSDIVVGDMVYLSPHDEVPADGLLVSGDTDILVLSEGMKNEKIDCEENPFLIAGSKVIEGHGCMIVTSVPNNSNSTEMKGSMGYHPKKRALLESLIEKPISYLDKASLFVFTLVALVLFIRLICKKDVDGGGLPDIKGNNVSVGLLTQLLENIFSRPRGRISILAGLFSVVILCVQHGVPIMVTLSLHYQNDKVVLDQEAVLNDLSTCTTMGLVTVICIDVSGEIISKPMEVNKIWIGEAETDINKVEESETCPVVLDKLKQGVALSVLASRLSPSPMSNSFVSLAEKTWEMDIESFRENFHILEHGKLDSNQEGGGVLVRNVRDNEQVMHLHWSGAASTILEMCSQYYDRQGKCHSMENQKIKYGQVIQDMEDNGLKPIALAYRQTQVQELKQDELTLLALVGLKYKCRESTKKALKNLQNDGIHIKLVSTDDIMVVKETACELGIEVPVDGHLEGKELQYLNGKARLVKLGKAIAMGSFSPEDKLLMVRCLQDKGDVVAFIETQQLMTNHTSEVLKIADAGIVHNSLSKLIGSREGSGLSITCFSALKPIVKAGRSEYHNIQKFIQLQLTVGISGLLITLITTIFTGNSPLTEIQLIWVNALMCLLGGLMMVMELSSEEELVKQPYDRNQLIITKKIWKNIVFQVLYQASACIILEFGGHVTDREKQVRKTMIFNTFFLCQLFNLLNTMGFLKAEVFKIDVQKHCFSVALGSCFVMQVVVIEYAKGLAYCMRLNATRWAICVMVGAFSWVLEWILNKILSVFFSNTDTSPLDPPESTPQPLFYFYCGLPFMMLLLFPLGLAGIKFD</sequence>
<protein>
    <submittedName>
        <fullName evidence="12">Cation-transporting ATPase plant</fullName>
    </submittedName>
    <submittedName>
        <fullName evidence="13">Putative calcium-transporting ATPase</fullName>
        <ecNumber evidence="13">3.6.3.8</ecNumber>
    </submittedName>
</protein>
<feature type="region of interest" description="Disordered" evidence="8">
    <location>
        <begin position="57"/>
        <end position="96"/>
    </location>
</feature>
<organism evidence="12 15">
    <name type="scientific">Medicago truncatula</name>
    <name type="common">Barrel medic</name>
    <name type="synonym">Medicago tribuloides</name>
    <dbReference type="NCBI Taxonomy" id="3880"/>
    <lineage>
        <taxon>Eukaryota</taxon>
        <taxon>Viridiplantae</taxon>
        <taxon>Streptophyta</taxon>
        <taxon>Embryophyta</taxon>
        <taxon>Tracheophyta</taxon>
        <taxon>Spermatophyta</taxon>
        <taxon>Magnoliopsida</taxon>
        <taxon>eudicotyledons</taxon>
        <taxon>Gunneridae</taxon>
        <taxon>Pentapetalae</taxon>
        <taxon>rosids</taxon>
        <taxon>fabids</taxon>
        <taxon>Fabales</taxon>
        <taxon>Fabaceae</taxon>
        <taxon>Papilionoideae</taxon>
        <taxon>50 kb inversion clade</taxon>
        <taxon>NPAAA clade</taxon>
        <taxon>Hologalegina</taxon>
        <taxon>IRL clade</taxon>
        <taxon>Trifolieae</taxon>
        <taxon>Medicago</taxon>
    </lineage>
</organism>
<evidence type="ECO:0000313" key="12">
    <source>
        <dbReference type="EMBL" id="AET00906.1"/>
    </source>
</evidence>
<feature type="transmembrane region" description="Helical" evidence="9">
    <location>
        <begin position="982"/>
        <end position="1001"/>
    </location>
</feature>
<dbReference type="InterPro" id="IPR023214">
    <property type="entry name" value="HAD_sf"/>
</dbReference>
<dbReference type="PANTHER" id="PTHR24093:SF454">
    <property type="entry name" value="CATION-TRANSPORTING P-TYPE ATPASE C-TERMINAL DOMAIN-CONTAINING PROTEIN"/>
    <property type="match status" value="1"/>
</dbReference>
<dbReference type="Gene3D" id="3.40.50.1000">
    <property type="entry name" value="HAD superfamily/HAD-like"/>
    <property type="match status" value="1"/>
</dbReference>
<dbReference type="EC" id="3.6.3.8" evidence="13"/>
<dbReference type="Pfam" id="PF13246">
    <property type="entry name" value="Cation_ATPase"/>
    <property type="match status" value="1"/>
</dbReference>
<evidence type="ECO:0000256" key="9">
    <source>
        <dbReference type="SAM" id="Phobius"/>
    </source>
</evidence>
<dbReference type="InterPro" id="IPR023298">
    <property type="entry name" value="ATPase_P-typ_TM_dom_sf"/>
</dbReference>
<dbReference type="STRING" id="3880.G7KEN1"/>
<evidence type="ECO:0000313" key="14">
    <source>
        <dbReference type="EnsemblPlants" id="AET00906"/>
    </source>
</evidence>
<dbReference type="SUPFAM" id="SSF56784">
    <property type="entry name" value="HAD-like"/>
    <property type="match status" value="1"/>
</dbReference>
<reference evidence="13" key="5">
    <citation type="journal article" date="2018" name="Nat. Plants">
        <title>Whole-genome landscape of Medicago truncatula symbiotic genes.</title>
        <authorList>
            <person name="Pecrix Y."/>
            <person name="Gamas P."/>
            <person name="Carrere S."/>
        </authorList>
    </citation>
    <scope>NUCLEOTIDE SEQUENCE</scope>
    <source>
        <tissue evidence="13">Leaves</tissue>
    </source>
</reference>
<feature type="transmembrane region" description="Helical" evidence="9">
    <location>
        <begin position="163"/>
        <end position="181"/>
    </location>
</feature>
<proteinExistence type="predicted"/>
<evidence type="ECO:0000313" key="15">
    <source>
        <dbReference type="Proteomes" id="UP000002051"/>
    </source>
</evidence>
<keyword evidence="7 9" id="KW-0472">Membrane</keyword>
<dbReference type="GO" id="GO:0005886">
    <property type="term" value="C:plasma membrane"/>
    <property type="evidence" value="ECO:0000318"/>
    <property type="project" value="GO_Central"/>
</dbReference>
<dbReference type="InterPro" id="IPR036412">
    <property type="entry name" value="HAD-like_sf"/>
</dbReference>
<keyword evidence="4" id="KW-0106">Calcium</keyword>
<keyword evidence="6 9" id="KW-1133">Transmembrane helix</keyword>
<feature type="domain" description="P-type ATPase A" evidence="10">
    <location>
        <begin position="232"/>
        <end position="321"/>
    </location>
</feature>
<evidence type="ECO:0000256" key="8">
    <source>
        <dbReference type="SAM" id="MobiDB-lite"/>
    </source>
</evidence>
<dbReference type="OMA" id="EGPKHGW"/>
<dbReference type="GO" id="GO:0000166">
    <property type="term" value="F:nucleotide binding"/>
    <property type="evidence" value="ECO:0007669"/>
    <property type="project" value="InterPro"/>
</dbReference>
<dbReference type="Pfam" id="PF00689">
    <property type="entry name" value="Cation_ATPase_C"/>
    <property type="match status" value="1"/>
</dbReference>
<reference evidence="12 15" key="2">
    <citation type="journal article" date="2014" name="BMC Genomics">
        <title>An improved genome release (version Mt4.0) for the model legume Medicago truncatula.</title>
        <authorList>
            <person name="Tang H."/>
            <person name="Krishnakumar V."/>
            <person name="Bidwell S."/>
            <person name="Rosen B."/>
            <person name="Chan A."/>
            <person name="Zhou S."/>
            <person name="Gentzbittel L."/>
            <person name="Childs K.L."/>
            <person name="Yandell M."/>
            <person name="Gundlach H."/>
            <person name="Mayer K.F."/>
            <person name="Schwartz D.C."/>
            <person name="Town C.D."/>
        </authorList>
    </citation>
    <scope>GENOME REANNOTATION</scope>
    <source>
        <strain evidence="14 15">cv. Jemalong A17</strain>
    </source>
</reference>
<comment type="subcellular location">
    <subcellularLocation>
        <location evidence="1">Membrane</location>
    </subcellularLocation>
</comment>
<feature type="transmembrane region" description="Helical" evidence="9">
    <location>
        <begin position="810"/>
        <end position="831"/>
    </location>
</feature>
<keyword evidence="5" id="KW-0460">Magnesium</keyword>
<feature type="transmembrane region" description="Helical" evidence="9">
    <location>
        <begin position="405"/>
        <end position="427"/>
    </location>
</feature>
<dbReference type="Proteomes" id="UP000002051">
    <property type="component" value="Chromosome 5"/>
</dbReference>
<dbReference type="InterPro" id="IPR059000">
    <property type="entry name" value="ATPase_P-type_domA"/>
</dbReference>
<feature type="domain" description="Cation-transporting P-type ATPase C-terminal" evidence="11">
    <location>
        <begin position="835"/>
        <end position="1002"/>
    </location>
</feature>
<dbReference type="AlphaFoldDB" id="G7KEN1"/>
<evidence type="ECO:0000259" key="10">
    <source>
        <dbReference type="Pfam" id="PF00122"/>
    </source>
</evidence>
<dbReference type="Gene3D" id="3.40.1110.10">
    <property type="entry name" value="Calcium-transporting ATPase, cytoplasmic domain N"/>
    <property type="match status" value="1"/>
</dbReference>
<feature type="transmembrane region" description="Helical" evidence="9">
    <location>
        <begin position="843"/>
        <end position="861"/>
    </location>
</feature>
<dbReference type="GO" id="GO:0005388">
    <property type="term" value="F:P-type calcium transporter activity"/>
    <property type="evidence" value="ECO:0000318"/>
    <property type="project" value="GO_Central"/>
</dbReference>
<evidence type="ECO:0000256" key="7">
    <source>
        <dbReference type="ARBA" id="ARBA00023136"/>
    </source>
</evidence>
<accession>G7KEN1</accession>
<dbReference type="EMBL" id="CM001221">
    <property type="protein sequence ID" value="AET00906.1"/>
    <property type="molecule type" value="Genomic_DNA"/>
</dbReference>
<name>G7KEN1_MEDTR</name>
<dbReference type="Pfam" id="PF00122">
    <property type="entry name" value="E1-E2_ATPase"/>
    <property type="match status" value="1"/>
</dbReference>
<keyword evidence="2 9" id="KW-0812">Transmembrane</keyword>
<feature type="transmembrane region" description="Helical" evidence="9">
    <location>
        <begin position="350"/>
        <end position="367"/>
    </location>
</feature>
<feature type="transmembrane region" description="Helical" evidence="9">
    <location>
        <begin position="1028"/>
        <end position="1049"/>
    </location>
</feature>
<dbReference type="PANTHER" id="PTHR24093">
    <property type="entry name" value="CATION TRANSPORTING ATPASE"/>
    <property type="match status" value="1"/>
</dbReference>
<dbReference type="GO" id="GO:0046872">
    <property type="term" value="F:metal ion binding"/>
    <property type="evidence" value="ECO:0007669"/>
    <property type="project" value="UniProtKB-KW"/>
</dbReference>
<keyword evidence="13" id="KW-0378">Hydrolase</keyword>
<evidence type="ECO:0000256" key="1">
    <source>
        <dbReference type="ARBA" id="ARBA00004370"/>
    </source>
</evidence>
<keyword evidence="15" id="KW-1185">Reference proteome</keyword>
<evidence type="ECO:0000256" key="2">
    <source>
        <dbReference type="ARBA" id="ARBA00022692"/>
    </source>
</evidence>
<reference evidence="16" key="4">
    <citation type="journal article" date="2018" name="Nat. Plants">
        <title>Whole-genome landscape of Medicago truncatula symbiotic genes.</title>
        <authorList>
            <person name="Pecrix Y."/>
            <person name="Staton S.E."/>
            <person name="Sallet E."/>
            <person name="Lelandais-Briere C."/>
            <person name="Moreau S."/>
            <person name="Carrere S."/>
            <person name="Blein T."/>
            <person name="Jardinaud M.F."/>
            <person name="Latrasse D."/>
            <person name="Zouine M."/>
            <person name="Zahm M."/>
            <person name="Kreplak J."/>
            <person name="Mayjonade B."/>
            <person name="Satge C."/>
            <person name="Perez M."/>
            <person name="Cauet S."/>
            <person name="Marande W."/>
            <person name="Chantry-Darmon C."/>
            <person name="Lopez-Roques C."/>
            <person name="Bouchez O."/>
            <person name="Berard A."/>
            <person name="Debelle F."/>
            <person name="Munos S."/>
            <person name="Bendahmane A."/>
            <person name="Berges H."/>
            <person name="Niebel A."/>
            <person name="Buitink J."/>
            <person name="Frugier F."/>
            <person name="Benhamed M."/>
            <person name="Crespi M."/>
            <person name="Gouzy J."/>
            <person name="Gamas P."/>
        </authorList>
    </citation>
    <scope>NUCLEOTIDE SEQUENCE [LARGE SCALE GENOMIC DNA]</scope>
    <source>
        <strain evidence="16">cv. Jemalong A17</strain>
    </source>
</reference>
<dbReference type="Gene3D" id="1.20.1110.10">
    <property type="entry name" value="Calcium-transporting ATPase, transmembrane domain"/>
    <property type="match status" value="2"/>
</dbReference>
<evidence type="ECO:0000259" key="11">
    <source>
        <dbReference type="Pfam" id="PF00689"/>
    </source>
</evidence>
<dbReference type="SUPFAM" id="SSF81653">
    <property type="entry name" value="Calcium ATPase, transduction domain A"/>
    <property type="match status" value="1"/>
</dbReference>
<dbReference type="GO" id="GO:0016787">
    <property type="term" value="F:hydrolase activity"/>
    <property type="evidence" value="ECO:0007669"/>
    <property type="project" value="UniProtKB-KW"/>
</dbReference>
<dbReference type="InterPro" id="IPR023299">
    <property type="entry name" value="ATPase_P-typ_cyto_dom_N"/>
</dbReference>
<reference evidence="12 15" key="1">
    <citation type="journal article" date="2011" name="Nature">
        <title>The Medicago genome provides insight into the evolution of rhizobial symbioses.</title>
        <authorList>
            <person name="Young N.D."/>
            <person name="Debelle F."/>
            <person name="Oldroyd G.E."/>
            <person name="Geurts R."/>
            <person name="Cannon S.B."/>
            <person name="Udvardi M.K."/>
            <person name="Benedito V.A."/>
            <person name="Mayer K.F."/>
            <person name="Gouzy J."/>
            <person name="Schoof H."/>
            <person name="Van de Peer Y."/>
            <person name="Proost S."/>
            <person name="Cook D.R."/>
            <person name="Meyers B.C."/>
            <person name="Spannagl M."/>
            <person name="Cheung F."/>
            <person name="De Mita S."/>
            <person name="Krishnakumar V."/>
            <person name="Gundlach H."/>
            <person name="Zhou S."/>
            <person name="Mudge J."/>
            <person name="Bharti A.K."/>
            <person name="Murray J.D."/>
            <person name="Naoumkina M.A."/>
            <person name="Rosen B."/>
            <person name="Silverstein K.A."/>
            <person name="Tang H."/>
            <person name="Rombauts S."/>
            <person name="Zhao P.X."/>
            <person name="Zhou P."/>
            <person name="Barbe V."/>
            <person name="Bardou P."/>
            <person name="Bechner M."/>
            <person name="Bellec A."/>
            <person name="Berger A."/>
            <person name="Berges H."/>
            <person name="Bidwell S."/>
            <person name="Bisseling T."/>
            <person name="Choisne N."/>
            <person name="Couloux A."/>
            <person name="Denny R."/>
            <person name="Deshpande S."/>
            <person name="Dai X."/>
            <person name="Doyle J.J."/>
            <person name="Dudez A.M."/>
            <person name="Farmer A.D."/>
            <person name="Fouteau S."/>
            <person name="Franken C."/>
            <person name="Gibelin C."/>
            <person name="Gish J."/>
            <person name="Goldstein S."/>
            <person name="Gonzalez A.J."/>
            <person name="Green P.J."/>
            <person name="Hallab A."/>
            <person name="Hartog M."/>
            <person name="Hua A."/>
            <person name="Humphray S.J."/>
            <person name="Jeong D.H."/>
            <person name="Jing Y."/>
            <person name="Jocker A."/>
            <person name="Kenton S.M."/>
            <person name="Kim D.J."/>
            <person name="Klee K."/>
            <person name="Lai H."/>
            <person name="Lang C."/>
            <person name="Lin S."/>
            <person name="Macmil S.L."/>
            <person name="Magdelenat G."/>
            <person name="Matthews L."/>
            <person name="McCorrison J."/>
            <person name="Monaghan E.L."/>
            <person name="Mun J.H."/>
            <person name="Najar F.Z."/>
            <person name="Nicholson C."/>
            <person name="Noirot C."/>
            <person name="O'Bleness M."/>
            <person name="Paule C.R."/>
            <person name="Poulain J."/>
            <person name="Prion F."/>
            <person name="Qin B."/>
            <person name="Qu C."/>
            <person name="Retzel E.F."/>
            <person name="Riddle C."/>
            <person name="Sallet E."/>
            <person name="Samain S."/>
            <person name="Samson N."/>
            <person name="Sanders I."/>
            <person name="Saurat O."/>
            <person name="Scarpelli C."/>
            <person name="Schiex T."/>
            <person name="Segurens B."/>
            <person name="Severin A.J."/>
            <person name="Sherrier D.J."/>
            <person name="Shi R."/>
            <person name="Sims S."/>
            <person name="Singer S.R."/>
            <person name="Sinharoy S."/>
            <person name="Sterck L."/>
            <person name="Viollet A."/>
            <person name="Wang B.B."/>
            <person name="Wang K."/>
            <person name="Wang M."/>
            <person name="Wang X."/>
            <person name="Warfsmann J."/>
            <person name="Weissenbach J."/>
            <person name="White D.D."/>
            <person name="White J.D."/>
            <person name="Wiley G.B."/>
            <person name="Wincker P."/>
            <person name="Xing Y."/>
            <person name="Yang L."/>
            <person name="Yao Z."/>
            <person name="Ying F."/>
            <person name="Zhai J."/>
            <person name="Zhou L."/>
            <person name="Zuber A."/>
            <person name="Denarie J."/>
            <person name="Dixon R.A."/>
            <person name="May G.D."/>
            <person name="Schwartz D.C."/>
            <person name="Rogers J."/>
            <person name="Quetier F."/>
            <person name="Town C.D."/>
            <person name="Roe B.A."/>
        </authorList>
    </citation>
    <scope>NUCLEOTIDE SEQUENCE [LARGE SCALE GENOMIC DNA]</scope>
    <source>
        <strain evidence="12">A17</strain>
        <strain evidence="14 15">cv. Jemalong A17</strain>
    </source>
</reference>
<evidence type="ECO:0000256" key="5">
    <source>
        <dbReference type="ARBA" id="ARBA00022842"/>
    </source>
</evidence>
<dbReference type="EMBL" id="PSQE01000005">
    <property type="protein sequence ID" value="RHN58105.1"/>
    <property type="molecule type" value="Genomic_DNA"/>
</dbReference>
<dbReference type="OrthoDB" id="1422951at2759"/>
<dbReference type="eggNOG" id="KOG0204">
    <property type="taxonomic scope" value="Eukaryota"/>
</dbReference>
<dbReference type="HOGENOM" id="CLU_002360_9_2_1"/>
<dbReference type="EnsemblPlants" id="AET00906">
    <property type="protein sequence ID" value="AET00906"/>
    <property type="gene ID" value="MTR_5g097270"/>
</dbReference>
<evidence type="ECO:0000313" key="16">
    <source>
        <dbReference type="Proteomes" id="UP000265566"/>
    </source>
</evidence>
<dbReference type="SUPFAM" id="SSF81660">
    <property type="entry name" value="Metal cation-transporting ATPase, ATP-binding domain N"/>
    <property type="match status" value="1"/>
</dbReference>
<evidence type="ECO:0000256" key="4">
    <source>
        <dbReference type="ARBA" id="ARBA00022837"/>
    </source>
</evidence>
<feature type="transmembrane region" description="Helical" evidence="9">
    <location>
        <begin position="952"/>
        <end position="970"/>
    </location>
</feature>
<dbReference type="PaxDb" id="3880-AET00906"/>
<feature type="transmembrane region" description="Helical" evidence="9">
    <location>
        <begin position="918"/>
        <end position="940"/>
    </location>
</feature>
<reference evidence="14" key="3">
    <citation type="submission" date="2015-04" db="UniProtKB">
        <authorList>
            <consortium name="EnsemblPlants"/>
        </authorList>
    </citation>
    <scope>IDENTIFICATION</scope>
    <source>
        <strain evidence="14">cv. Jemalong A17</strain>
    </source>
</reference>
<keyword evidence="3" id="KW-0479">Metal-binding</keyword>
<dbReference type="SUPFAM" id="SSF81665">
    <property type="entry name" value="Calcium ATPase, transmembrane domain M"/>
    <property type="match status" value="1"/>
</dbReference>
<dbReference type="Gramene" id="rna33714">
    <property type="protein sequence ID" value="RHN58105.1"/>
    <property type="gene ID" value="gene33714"/>
</dbReference>
<evidence type="ECO:0000313" key="13">
    <source>
        <dbReference type="EMBL" id="RHN58105.1"/>
    </source>
</evidence>
<feature type="transmembrane region" description="Helical" evidence="9">
    <location>
        <begin position="193"/>
        <end position="213"/>
    </location>
</feature>
<dbReference type="InterPro" id="IPR006068">
    <property type="entry name" value="ATPase_P-typ_cation-transptr_C"/>
</dbReference>
<dbReference type="Proteomes" id="UP000265566">
    <property type="component" value="Chromosome 5"/>
</dbReference>
<dbReference type="KEGG" id="mtr:11434874"/>
<evidence type="ECO:0000256" key="6">
    <source>
        <dbReference type="ARBA" id="ARBA00022989"/>
    </source>
</evidence>
<dbReference type="InterPro" id="IPR008250">
    <property type="entry name" value="ATPase_P-typ_transduc_dom_A_sf"/>
</dbReference>
<gene>
    <name evidence="14" type="primary">11434874</name>
    <name evidence="12" type="ordered locus">MTR_5g097270</name>
    <name evidence="13" type="ORF">MtrunA17_Chr5g0447521</name>
</gene>